<dbReference type="PANTHER" id="PTHR43046:SF15">
    <property type="entry name" value="MUTT_NUDIX FAMILY PROTEIN"/>
    <property type="match status" value="1"/>
</dbReference>
<evidence type="ECO:0000256" key="1">
    <source>
        <dbReference type="ARBA" id="ARBA00001946"/>
    </source>
</evidence>
<dbReference type="EMBL" id="JBHTJZ010000004">
    <property type="protein sequence ID" value="MFD0958153.1"/>
    <property type="molecule type" value="Genomic_DNA"/>
</dbReference>
<evidence type="ECO:0000313" key="4">
    <source>
        <dbReference type="EMBL" id="MFD0958153.1"/>
    </source>
</evidence>
<feature type="domain" description="Nudix hydrolase" evidence="3">
    <location>
        <begin position="17"/>
        <end position="155"/>
    </location>
</feature>
<proteinExistence type="predicted"/>
<dbReference type="PROSITE" id="PS00893">
    <property type="entry name" value="NUDIX_BOX"/>
    <property type="match status" value="1"/>
</dbReference>
<gene>
    <name evidence="4" type="ORF">ACFQ2I_01985</name>
</gene>
<evidence type="ECO:0000313" key="5">
    <source>
        <dbReference type="Proteomes" id="UP001596989"/>
    </source>
</evidence>
<accession>A0ABW3HKW1</accession>
<evidence type="ECO:0000259" key="3">
    <source>
        <dbReference type="PROSITE" id="PS51462"/>
    </source>
</evidence>
<dbReference type="SUPFAM" id="SSF55811">
    <property type="entry name" value="Nudix"/>
    <property type="match status" value="1"/>
</dbReference>
<dbReference type="PANTHER" id="PTHR43046">
    <property type="entry name" value="GDP-MANNOSE MANNOSYL HYDROLASE"/>
    <property type="match status" value="1"/>
</dbReference>
<dbReference type="InterPro" id="IPR015797">
    <property type="entry name" value="NUDIX_hydrolase-like_dom_sf"/>
</dbReference>
<keyword evidence="5" id="KW-1185">Reference proteome</keyword>
<organism evidence="4 5">
    <name type="scientific">Paenibacillus chungangensis</name>
    <dbReference type="NCBI Taxonomy" id="696535"/>
    <lineage>
        <taxon>Bacteria</taxon>
        <taxon>Bacillati</taxon>
        <taxon>Bacillota</taxon>
        <taxon>Bacilli</taxon>
        <taxon>Bacillales</taxon>
        <taxon>Paenibacillaceae</taxon>
        <taxon>Paenibacillus</taxon>
    </lineage>
</organism>
<dbReference type="Gene3D" id="3.90.79.10">
    <property type="entry name" value="Nucleoside Triphosphate Pyrophosphohydrolase"/>
    <property type="match status" value="1"/>
</dbReference>
<reference evidence="5" key="1">
    <citation type="journal article" date="2019" name="Int. J. Syst. Evol. Microbiol.">
        <title>The Global Catalogue of Microorganisms (GCM) 10K type strain sequencing project: providing services to taxonomists for standard genome sequencing and annotation.</title>
        <authorList>
            <consortium name="The Broad Institute Genomics Platform"/>
            <consortium name="The Broad Institute Genome Sequencing Center for Infectious Disease"/>
            <person name="Wu L."/>
            <person name="Ma J."/>
        </authorList>
    </citation>
    <scope>NUCLEOTIDE SEQUENCE [LARGE SCALE GENOMIC DNA]</scope>
    <source>
        <strain evidence="5">CCUG 59129</strain>
    </source>
</reference>
<dbReference type="InterPro" id="IPR000086">
    <property type="entry name" value="NUDIX_hydrolase_dom"/>
</dbReference>
<dbReference type="RefSeq" id="WP_377561802.1">
    <property type="nucleotide sequence ID" value="NZ_JBHTJZ010000004.1"/>
</dbReference>
<dbReference type="Pfam" id="PF00293">
    <property type="entry name" value="NUDIX"/>
    <property type="match status" value="1"/>
</dbReference>
<dbReference type="PROSITE" id="PS51462">
    <property type="entry name" value="NUDIX"/>
    <property type="match status" value="1"/>
</dbReference>
<comment type="cofactor">
    <cofactor evidence="1">
        <name>Mg(2+)</name>
        <dbReference type="ChEBI" id="CHEBI:18420"/>
    </cofactor>
</comment>
<protein>
    <submittedName>
        <fullName evidence="4">NUDIX domain-containing protein</fullName>
    </submittedName>
</protein>
<dbReference type="InterPro" id="IPR020084">
    <property type="entry name" value="NUDIX_hydrolase_CS"/>
</dbReference>
<evidence type="ECO:0000256" key="2">
    <source>
        <dbReference type="ARBA" id="ARBA00022801"/>
    </source>
</evidence>
<sequence>MCTFIHDSLSSLEGAAYERTAARGIIMRGSNILLLYTQRYNDYSFPGGGIDRNEDAVEALLREIREETGAVNVRVLSEYGYIDEYRPHYKPEYDLMHMLSYFYICNADEQLGDADLEDYEVANGMSAIWINIHEAIAHNREVIAAKEACMGLSIQRETWVMEQIVKDLL</sequence>
<keyword evidence="2" id="KW-0378">Hydrolase</keyword>
<name>A0ABW3HKW1_9BACL</name>
<dbReference type="Proteomes" id="UP001596989">
    <property type="component" value="Unassembled WGS sequence"/>
</dbReference>
<comment type="caution">
    <text evidence="4">The sequence shown here is derived from an EMBL/GenBank/DDBJ whole genome shotgun (WGS) entry which is preliminary data.</text>
</comment>